<name>A0A423VFF8_9PEZI</name>
<organism evidence="2 3">
    <name type="scientific">Cytospora leucostoma</name>
    <dbReference type="NCBI Taxonomy" id="1230097"/>
    <lineage>
        <taxon>Eukaryota</taxon>
        <taxon>Fungi</taxon>
        <taxon>Dikarya</taxon>
        <taxon>Ascomycota</taxon>
        <taxon>Pezizomycotina</taxon>
        <taxon>Sordariomycetes</taxon>
        <taxon>Sordariomycetidae</taxon>
        <taxon>Diaporthales</taxon>
        <taxon>Cytosporaceae</taxon>
        <taxon>Cytospora</taxon>
    </lineage>
</organism>
<proteinExistence type="predicted"/>
<gene>
    <name evidence="2" type="ORF">VPNG_10191</name>
</gene>
<accession>A0A423VFF8</accession>
<evidence type="ECO:0000256" key="1">
    <source>
        <dbReference type="SAM" id="MobiDB-lite"/>
    </source>
</evidence>
<feature type="compositionally biased region" description="Basic and acidic residues" evidence="1">
    <location>
        <begin position="102"/>
        <end position="127"/>
    </location>
</feature>
<protein>
    <submittedName>
        <fullName evidence="2">Uncharacterized protein</fullName>
    </submittedName>
</protein>
<feature type="region of interest" description="Disordered" evidence="1">
    <location>
        <begin position="93"/>
        <end position="135"/>
    </location>
</feature>
<keyword evidence="3" id="KW-1185">Reference proteome</keyword>
<dbReference type="AlphaFoldDB" id="A0A423VFF8"/>
<sequence length="135" mass="15880">MSTTNDYGKVIRICACYEARGMTGIEILEIDTTGAEWDGDIRVWEVQQLLHCLGLQVLQRKKYLKNEYLVEKYIPSSRVTRRTLWDQVKDGLDPGGIARAAARREFKQTRKRKERDDNEPERNERTRSFKCLRQT</sequence>
<comment type="caution">
    <text evidence="2">The sequence shown here is derived from an EMBL/GenBank/DDBJ whole genome shotgun (WGS) entry which is preliminary data.</text>
</comment>
<dbReference type="InParanoid" id="A0A423VFF8"/>
<dbReference type="Proteomes" id="UP000285146">
    <property type="component" value="Unassembled WGS sequence"/>
</dbReference>
<dbReference type="OrthoDB" id="4924573at2759"/>
<evidence type="ECO:0000313" key="3">
    <source>
        <dbReference type="Proteomes" id="UP000285146"/>
    </source>
</evidence>
<reference evidence="2 3" key="1">
    <citation type="submission" date="2015-09" db="EMBL/GenBank/DDBJ databases">
        <title>Host preference determinants of Valsa canker pathogens revealed by comparative genomics.</title>
        <authorList>
            <person name="Yin Z."/>
            <person name="Huang L."/>
        </authorList>
    </citation>
    <scope>NUCLEOTIDE SEQUENCE [LARGE SCALE GENOMIC DNA]</scope>
    <source>
        <strain evidence="2 3">SXYLt</strain>
    </source>
</reference>
<evidence type="ECO:0000313" key="2">
    <source>
        <dbReference type="EMBL" id="ROV89734.1"/>
    </source>
</evidence>
<dbReference type="EMBL" id="LKEB01000103">
    <property type="protein sequence ID" value="ROV89734.1"/>
    <property type="molecule type" value="Genomic_DNA"/>
</dbReference>